<dbReference type="Pfam" id="PF08484">
    <property type="entry name" value="Methyltransf_14"/>
    <property type="match status" value="1"/>
</dbReference>
<dbReference type="Pfam" id="PF13489">
    <property type="entry name" value="Methyltransf_23"/>
    <property type="match status" value="1"/>
</dbReference>
<dbReference type="AlphaFoldDB" id="A0A1F7HIG7"/>
<dbReference type="InterPro" id="IPR029063">
    <property type="entry name" value="SAM-dependent_MTases_sf"/>
</dbReference>
<keyword evidence="3" id="KW-0808">Transferase</keyword>
<evidence type="ECO:0000313" key="3">
    <source>
        <dbReference type="EMBL" id="OGK31018.1"/>
    </source>
</evidence>
<name>A0A1F7HIG7_9BACT</name>
<gene>
    <name evidence="3" type="ORF">A3F29_03350</name>
</gene>
<comment type="caution">
    <text evidence="3">The sequence shown here is derived from an EMBL/GenBank/DDBJ whole genome shotgun (WGS) entry which is preliminary data.</text>
</comment>
<evidence type="ECO:0000259" key="1">
    <source>
        <dbReference type="Pfam" id="PF08421"/>
    </source>
</evidence>
<dbReference type="Gene3D" id="3.40.50.720">
    <property type="entry name" value="NAD(P)-binding Rossmann-like Domain"/>
    <property type="match status" value="1"/>
</dbReference>
<dbReference type="Gene3D" id="6.20.50.110">
    <property type="entry name" value="Methyltransferase, zinc-binding domain"/>
    <property type="match status" value="1"/>
</dbReference>
<reference evidence="3 4" key="1">
    <citation type="journal article" date="2016" name="Nat. Commun.">
        <title>Thousands of microbial genomes shed light on interconnected biogeochemical processes in an aquifer system.</title>
        <authorList>
            <person name="Anantharaman K."/>
            <person name="Brown C.T."/>
            <person name="Hug L.A."/>
            <person name="Sharon I."/>
            <person name="Castelle C.J."/>
            <person name="Probst A.J."/>
            <person name="Thomas B.C."/>
            <person name="Singh A."/>
            <person name="Wilkins M.J."/>
            <person name="Karaoz U."/>
            <person name="Brodie E.L."/>
            <person name="Williams K.H."/>
            <person name="Hubbard S.S."/>
            <person name="Banfield J.F."/>
        </authorList>
    </citation>
    <scope>NUCLEOTIDE SEQUENCE [LARGE SCALE GENOMIC DNA]</scope>
</reference>
<dbReference type="GO" id="GO:0032259">
    <property type="term" value="P:methylation"/>
    <property type="evidence" value="ECO:0007669"/>
    <property type="project" value="UniProtKB-KW"/>
</dbReference>
<proteinExistence type="predicted"/>
<protein>
    <submittedName>
        <fullName evidence="3">Methyltransferase</fullName>
    </submittedName>
</protein>
<accession>A0A1F7HIG7</accession>
<dbReference type="Gene3D" id="3.40.50.150">
    <property type="entry name" value="Vaccinia Virus protein VP39"/>
    <property type="match status" value="1"/>
</dbReference>
<feature type="domain" description="C-methyltransferase" evidence="2">
    <location>
        <begin position="252"/>
        <end position="410"/>
    </location>
</feature>
<organism evidence="3 4">
    <name type="scientific">Candidatus Roizmanbacteria bacterium RIFCSPHIGHO2_12_FULL_33_9</name>
    <dbReference type="NCBI Taxonomy" id="1802045"/>
    <lineage>
        <taxon>Bacteria</taxon>
        <taxon>Candidatus Roizmaniibacteriota</taxon>
    </lineage>
</organism>
<dbReference type="GO" id="GO:0008168">
    <property type="term" value="F:methyltransferase activity"/>
    <property type="evidence" value="ECO:0007669"/>
    <property type="project" value="UniProtKB-KW"/>
</dbReference>
<evidence type="ECO:0000259" key="2">
    <source>
        <dbReference type="Pfam" id="PF08484"/>
    </source>
</evidence>
<dbReference type="InterPro" id="IPR013630">
    <property type="entry name" value="Methyltransf_Zn-bd_dom_put"/>
</dbReference>
<evidence type="ECO:0000313" key="4">
    <source>
        <dbReference type="Proteomes" id="UP000177199"/>
    </source>
</evidence>
<sequence length="415" mass="48038">MYLPIAECRICGNTNLTPIFDLGQQEFTGVFPKTNTENVPKGPLTLVKCHGAADRVCGLVQLGHFFDKNLLYGNNYGYLSGLNSSMVDHLKNIAKISQKHVVLKNNDLIIDIGSNDGTLLNFFSPDKLTLVGIDPTAFKFKKNYKKGIYIYSDFFPSRKFKMKFRNKKAKIIYSIAMFYDLDKPYDFVKEIYESLDEKGIWVLEQSYLPEMLDQLAYDTICHEHLEYYALKQIKWIFDRVGLKIIYINFNDTNGGSFQIIAAKNKHTFPEKKNTIKKILNNERKQGVHSLKLYKDFEKKIKKHKKVLTHLIYKLKKENKKILGYGASTKGNVLLQYCKLGKQDIPFIADVNKDKYGSWTPGTRIPIIPEVEALKMRPDYFLVLPWHFKKNVLKRQKKFINSGGKLIFPLPKLHII</sequence>
<feature type="domain" description="Methyltransferase putative zinc binding" evidence="1">
    <location>
        <begin position="8"/>
        <end position="72"/>
    </location>
</feature>
<dbReference type="EMBL" id="MFZV01000032">
    <property type="protein sequence ID" value="OGK31018.1"/>
    <property type="molecule type" value="Genomic_DNA"/>
</dbReference>
<dbReference type="InterPro" id="IPR038576">
    <property type="entry name" value="Methyltransf_Zn-bd_dom_put_sf"/>
</dbReference>
<dbReference type="SUPFAM" id="SSF53335">
    <property type="entry name" value="S-adenosyl-L-methionine-dependent methyltransferases"/>
    <property type="match status" value="1"/>
</dbReference>
<keyword evidence="3" id="KW-0489">Methyltransferase</keyword>
<dbReference type="Pfam" id="PF08421">
    <property type="entry name" value="Methyltransf_13"/>
    <property type="match status" value="1"/>
</dbReference>
<dbReference type="Proteomes" id="UP000177199">
    <property type="component" value="Unassembled WGS sequence"/>
</dbReference>
<dbReference type="InterPro" id="IPR013691">
    <property type="entry name" value="MeTrfase_14"/>
</dbReference>